<gene>
    <name evidence="1" type="ORF">RHMOL_Rhmol02G0184700</name>
</gene>
<keyword evidence="2" id="KW-1185">Reference proteome</keyword>
<organism evidence="1 2">
    <name type="scientific">Rhododendron molle</name>
    <name type="common">Chinese azalea</name>
    <name type="synonym">Azalea mollis</name>
    <dbReference type="NCBI Taxonomy" id="49168"/>
    <lineage>
        <taxon>Eukaryota</taxon>
        <taxon>Viridiplantae</taxon>
        <taxon>Streptophyta</taxon>
        <taxon>Embryophyta</taxon>
        <taxon>Tracheophyta</taxon>
        <taxon>Spermatophyta</taxon>
        <taxon>Magnoliopsida</taxon>
        <taxon>eudicotyledons</taxon>
        <taxon>Gunneridae</taxon>
        <taxon>Pentapetalae</taxon>
        <taxon>asterids</taxon>
        <taxon>Ericales</taxon>
        <taxon>Ericaceae</taxon>
        <taxon>Ericoideae</taxon>
        <taxon>Rhodoreae</taxon>
        <taxon>Rhododendron</taxon>
    </lineage>
</organism>
<name>A0ACC0PSY3_RHOML</name>
<proteinExistence type="predicted"/>
<evidence type="ECO:0000313" key="2">
    <source>
        <dbReference type="Proteomes" id="UP001062846"/>
    </source>
</evidence>
<dbReference type="EMBL" id="CM046389">
    <property type="protein sequence ID" value="KAI8568266.1"/>
    <property type="molecule type" value="Genomic_DNA"/>
</dbReference>
<protein>
    <submittedName>
        <fullName evidence="1">Uncharacterized protein</fullName>
    </submittedName>
</protein>
<accession>A0ACC0PSY3</accession>
<comment type="caution">
    <text evidence="1">The sequence shown here is derived from an EMBL/GenBank/DDBJ whole genome shotgun (WGS) entry which is preliminary data.</text>
</comment>
<reference evidence="1" key="1">
    <citation type="submission" date="2022-02" db="EMBL/GenBank/DDBJ databases">
        <title>Plant Genome Project.</title>
        <authorList>
            <person name="Zhang R.-G."/>
        </authorList>
    </citation>
    <scope>NUCLEOTIDE SEQUENCE</scope>
    <source>
        <strain evidence="1">AT1</strain>
    </source>
</reference>
<dbReference type="Proteomes" id="UP001062846">
    <property type="component" value="Chromosome 2"/>
</dbReference>
<sequence length="192" mass="22352">MIYGTECWPIKKQQVSKMSVVEMRMLRWMCSKTSRDRIIHETEREMVGVAPIEEKLRENRLRWFGHIYRKPEYAIVKRADRIDLGSNATGRGRRKLTLDAVVRKDMSIMDIRFSHVFCTGFVSLYRHPSASQFSSKFTNRHSFYFIYNTSPYLTPLQHKSQTNDILVNRAIADSSALGNILCVAETVQTPIE</sequence>
<evidence type="ECO:0000313" key="1">
    <source>
        <dbReference type="EMBL" id="KAI8568266.1"/>
    </source>
</evidence>